<protein>
    <recommendedName>
        <fullName evidence="3">Spondin domain-containing protein</fullName>
    </recommendedName>
</protein>
<accession>A0A840CI92</accession>
<dbReference type="Pfam" id="PF06468">
    <property type="entry name" value="Spond_N"/>
    <property type="match status" value="1"/>
</dbReference>
<feature type="chain" id="PRO_5032616548" description="Spondin domain-containing protein" evidence="2">
    <location>
        <begin position="29"/>
        <end position="281"/>
    </location>
</feature>
<comment type="caution">
    <text evidence="4">The sequence shown here is derived from an EMBL/GenBank/DDBJ whole genome shotgun (WGS) entry which is preliminary data.</text>
</comment>
<dbReference type="Gene3D" id="2.60.40.2130">
    <property type="entry name" value="F-spondin domain"/>
    <property type="match status" value="1"/>
</dbReference>
<dbReference type="NCBIfam" id="NF038123">
    <property type="entry name" value="NF038123_dom"/>
    <property type="match status" value="1"/>
</dbReference>
<evidence type="ECO:0000259" key="3">
    <source>
        <dbReference type="Pfam" id="PF06468"/>
    </source>
</evidence>
<feature type="transmembrane region" description="Helical" evidence="1">
    <location>
        <begin position="253"/>
        <end position="272"/>
    </location>
</feature>
<keyword evidence="5" id="KW-1185">Reference proteome</keyword>
<dbReference type="AlphaFoldDB" id="A0A840CI92"/>
<gene>
    <name evidence="4" type="ORF">GGR17_001658</name>
</gene>
<dbReference type="EMBL" id="JACIEQ010000001">
    <property type="protein sequence ID" value="MBB4021867.1"/>
    <property type="molecule type" value="Genomic_DNA"/>
</dbReference>
<dbReference type="RefSeq" id="WP_162231838.1">
    <property type="nucleotide sequence ID" value="NZ_JACIEQ010000001.1"/>
</dbReference>
<keyword evidence="1" id="KW-0472">Membrane</keyword>
<proteinExistence type="predicted"/>
<evidence type="ECO:0000256" key="2">
    <source>
        <dbReference type="SAM" id="SignalP"/>
    </source>
</evidence>
<keyword evidence="1" id="KW-0812">Transmembrane</keyword>
<name>A0A840CI92_9RHOB</name>
<organism evidence="4 5">
    <name type="scientific">Actibacterium naphthalenivorans</name>
    <dbReference type="NCBI Taxonomy" id="1614693"/>
    <lineage>
        <taxon>Bacteria</taxon>
        <taxon>Pseudomonadati</taxon>
        <taxon>Pseudomonadota</taxon>
        <taxon>Alphaproteobacteria</taxon>
        <taxon>Rhodobacterales</taxon>
        <taxon>Roseobacteraceae</taxon>
        <taxon>Actibacterium</taxon>
    </lineage>
</organism>
<reference evidence="4" key="1">
    <citation type="submission" date="2020-08" db="EMBL/GenBank/DDBJ databases">
        <title>Genomic Encyclopedia of Type Strains, Phase IV (KMG-IV): sequencing the most valuable type-strain genomes for metagenomic binning, comparative biology and taxonomic classification.</title>
        <authorList>
            <person name="Goeker M."/>
        </authorList>
    </citation>
    <scope>NUCLEOTIDE SEQUENCE [LARGE SCALE GENOMIC DNA]</scope>
    <source>
        <strain evidence="4">DSM 105040</strain>
    </source>
</reference>
<sequence>MFQHIPRRAGAFGALALTGAAFGAPAFATTLEISVTNTAASGGFSITPLFAAFHDGSYDAFNLGTSASAAVEALAEVGDAAGVTAELAAADAKAQSVVIAGTETGPPTIDPGETASRQVTLDPSGNRYLSFLSMLVPSNDTFLGTDDPRAFDLFGAGGVFAGDFTIDVTASYLYDAGTEVNDPANGAAFILGQVGTDGAVEGGTVQRASTLSAFAGLETPLGLLDDGLIDFTSEPGAFSVASISIREVPPAPVPLPATALLGIGGLAALGAVRGRRRAARP</sequence>
<keyword evidence="1" id="KW-1133">Transmembrane helix</keyword>
<keyword evidence="2" id="KW-0732">Signal</keyword>
<dbReference type="InterPro" id="IPR038678">
    <property type="entry name" value="Spondin_N_sf"/>
</dbReference>
<dbReference type="Proteomes" id="UP000585681">
    <property type="component" value="Unassembled WGS sequence"/>
</dbReference>
<evidence type="ECO:0000256" key="1">
    <source>
        <dbReference type="SAM" id="Phobius"/>
    </source>
</evidence>
<dbReference type="InterPro" id="IPR009465">
    <property type="entry name" value="Spondin_N"/>
</dbReference>
<evidence type="ECO:0000313" key="5">
    <source>
        <dbReference type="Proteomes" id="UP000585681"/>
    </source>
</evidence>
<feature type="signal peptide" evidence="2">
    <location>
        <begin position="1"/>
        <end position="28"/>
    </location>
</feature>
<evidence type="ECO:0000313" key="4">
    <source>
        <dbReference type="EMBL" id="MBB4021867.1"/>
    </source>
</evidence>
<feature type="domain" description="Spondin" evidence="3">
    <location>
        <begin position="47"/>
        <end position="179"/>
    </location>
</feature>